<dbReference type="PANTHER" id="PTHR31069:SF31">
    <property type="entry name" value="MONODICTYPHENONE CLUSTER TRANSCRIPTION FACTOR-RELATED"/>
    <property type="match status" value="1"/>
</dbReference>
<dbReference type="GeneID" id="71994262"/>
<protein>
    <submittedName>
        <fullName evidence="8">Dothistromin biosynthesis regulatory protein aflR</fullName>
    </submittedName>
</protein>
<dbReference type="SMART" id="SM00066">
    <property type="entry name" value="GAL4"/>
    <property type="match status" value="1"/>
</dbReference>
<evidence type="ECO:0000259" key="7">
    <source>
        <dbReference type="PROSITE" id="PS50048"/>
    </source>
</evidence>
<dbReference type="PRINTS" id="PR00755">
    <property type="entry name" value="AFLATOXINBRP"/>
</dbReference>
<evidence type="ECO:0000256" key="3">
    <source>
        <dbReference type="ARBA" id="ARBA00023125"/>
    </source>
</evidence>
<evidence type="ECO:0000256" key="5">
    <source>
        <dbReference type="ARBA" id="ARBA00023242"/>
    </source>
</evidence>
<dbReference type="PROSITE" id="PS50048">
    <property type="entry name" value="ZN2_CY6_FUNGAL_2"/>
    <property type="match status" value="1"/>
</dbReference>
<dbReference type="EMBL" id="CP090175">
    <property type="protein sequence ID" value="UJO25267.1"/>
    <property type="molecule type" value="Genomic_DNA"/>
</dbReference>
<proteinExistence type="predicted"/>
<feature type="region of interest" description="Disordered" evidence="6">
    <location>
        <begin position="344"/>
        <end position="364"/>
    </location>
</feature>
<evidence type="ECO:0000256" key="1">
    <source>
        <dbReference type="ARBA" id="ARBA00022723"/>
    </source>
</evidence>
<keyword evidence="1" id="KW-0479">Metal-binding</keyword>
<reference evidence="8" key="2">
    <citation type="journal article" date="2022" name="Microb. Genom.">
        <title>A chromosome-scale genome assembly of the tomato pathogen Cladosporium fulvum reveals a compartmentalized genome architecture and the presence of a dispensable chromosome.</title>
        <authorList>
            <person name="Zaccaron A.Z."/>
            <person name="Chen L.H."/>
            <person name="Samaras A."/>
            <person name="Stergiopoulos I."/>
        </authorList>
    </citation>
    <scope>NUCLEOTIDE SEQUENCE</scope>
    <source>
        <strain evidence="8">Race5_Kim</strain>
    </source>
</reference>
<dbReference type="GO" id="GO:0003677">
    <property type="term" value="F:DNA binding"/>
    <property type="evidence" value="ECO:0007669"/>
    <property type="project" value="UniProtKB-KW"/>
</dbReference>
<keyword evidence="3" id="KW-0238">DNA-binding</keyword>
<dbReference type="AlphaFoldDB" id="A0A9Q8PMT0"/>
<evidence type="ECO:0000256" key="6">
    <source>
        <dbReference type="SAM" id="MobiDB-lite"/>
    </source>
</evidence>
<feature type="region of interest" description="Disordered" evidence="6">
    <location>
        <begin position="123"/>
        <end position="146"/>
    </location>
</feature>
<evidence type="ECO:0000256" key="2">
    <source>
        <dbReference type="ARBA" id="ARBA00023015"/>
    </source>
</evidence>
<dbReference type="GO" id="GO:0045122">
    <property type="term" value="P:aflatoxin biosynthetic process"/>
    <property type="evidence" value="ECO:0007669"/>
    <property type="project" value="InterPro"/>
</dbReference>
<feature type="domain" description="Zn(2)-C6 fungal-type" evidence="7">
    <location>
        <begin position="32"/>
        <end position="62"/>
    </location>
</feature>
<dbReference type="GO" id="GO:0005634">
    <property type="term" value="C:nucleus"/>
    <property type="evidence" value="ECO:0007669"/>
    <property type="project" value="InterPro"/>
</dbReference>
<dbReference type="GO" id="GO:0008270">
    <property type="term" value="F:zinc ion binding"/>
    <property type="evidence" value="ECO:0007669"/>
    <property type="project" value="InterPro"/>
</dbReference>
<reference evidence="8" key="1">
    <citation type="submission" date="2021-12" db="EMBL/GenBank/DDBJ databases">
        <authorList>
            <person name="Zaccaron A."/>
            <person name="Stergiopoulos I."/>
        </authorList>
    </citation>
    <scope>NUCLEOTIDE SEQUENCE</scope>
    <source>
        <strain evidence="8">Race5_Kim</strain>
    </source>
</reference>
<evidence type="ECO:0000256" key="4">
    <source>
        <dbReference type="ARBA" id="ARBA00023163"/>
    </source>
</evidence>
<dbReference type="CDD" id="cd00067">
    <property type="entry name" value="GAL4"/>
    <property type="match status" value="1"/>
</dbReference>
<dbReference type="RefSeq" id="XP_047769633.1">
    <property type="nucleotide sequence ID" value="XM_047913532.1"/>
</dbReference>
<dbReference type="InterPro" id="IPR013700">
    <property type="entry name" value="AflR"/>
</dbReference>
<sequence>MPEPTRNSESSSSTCRRQSGAQHIATPKLKDSCTACATSKVKCSKDKPTCARCTRRGLTCDYGLSKRTGRTSHATAQKQQQQRQQQQNQQNGSDRRGSQPAVPVANMRSDTDQFISPIDLQEPSMLSPSLMPDFSSDSSQTGLDQWNPDLWSTMFSQNGTGSNDAPSSTMQTQCGTGNDIDDLFNSLTSYSMLGEPADTTMSNQHPQAFSDTSSSISPFDQLTSVSDIGSQDFSNVDLSMVNCVPAVQQPVEPANCCLNVALGFMTQLCATATSTCTMPGSHNGNNALPTIDSVITENRQIVDQIVKILECPCSHDEYLLTIVHLVVFKVMAWYAAAARDKPSFDEDMNWSDQPSARPSRTRTYSEEVLQFPPSIDGYSSDGSDQGRMAAQLVLSELHRVQRLINLLSQRLESVRLRNHVASSGSSASLESIGEDSVVGGVSLSSTAGSPLSSPTFDQLEADLRKRLRAVSFETIDVLRRN</sequence>
<dbReference type="OrthoDB" id="2328572at2759"/>
<feature type="region of interest" description="Disordered" evidence="6">
    <location>
        <begin position="64"/>
        <end position="107"/>
    </location>
</feature>
<organism evidence="8 9">
    <name type="scientific">Passalora fulva</name>
    <name type="common">Tomato leaf mold</name>
    <name type="synonym">Cladosporium fulvum</name>
    <dbReference type="NCBI Taxonomy" id="5499"/>
    <lineage>
        <taxon>Eukaryota</taxon>
        <taxon>Fungi</taxon>
        <taxon>Dikarya</taxon>
        <taxon>Ascomycota</taxon>
        <taxon>Pezizomycotina</taxon>
        <taxon>Dothideomycetes</taxon>
        <taxon>Dothideomycetidae</taxon>
        <taxon>Mycosphaerellales</taxon>
        <taxon>Mycosphaerellaceae</taxon>
        <taxon>Fulvia</taxon>
    </lineage>
</organism>
<dbReference type="PROSITE" id="PS00463">
    <property type="entry name" value="ZN2_CY6_FUNGAL_1"/>
    <property type="match status" value="1"/>
</dbReference>
<keyword evidence="4" id="KW-0804">Transcription</keyword>
<dbReference type="SUPFAM" id="SSF57701">
    <property type="entry name" value="Zn2/Cys6 DNA-binding domain"/>
    <property type="match status" value="1"/>
</dbReference>
<feature type="region of interest" description="Disordered" evidence="6">
    <location>
        <begin position="1"/>
        <end position="27"/>
    </location>
</feature>
<dbReference type="Pfam" id="PF08493">
    <property type="entry name" value="AflR"/>
    <property type="match status" value="1"/>
</dbReference>
<dbReference type="KEGG" id="ffu:CLAFUR5_14384"/>
<dbReference type="InterPro" id="IPR036864">
    <property type="entry name" value="Zn2-C6_fun-type_DNA-bd_sf"/>
</dbReference>
<dbReference type="GO" id="GO:0000981">
    <property type="term" value="F:DNA-binding transcription factor activity, RNA polymerase II-specific"/>
    <property type="evidence" value="ECO:0007669"/>
    <property type="project" value="InterPro"/>
</dbReference>
<keyword evidence="5" id="KW-0539">Nucleus</keyword>
<keyword evidence="2" id="KW-0805">Transcription regulation</keyword>
<feature type="compositionally biased region" description="Polar residues" evidence="6">
    <location>
        <begin position="135"/>
        <end position="144"/>
    </location>
</feature>
<gene>
    <name evidence="8" type="ORF">CLAFUR5_14384</name>
</gene>
<dbReference type="InterPro" id="IPR050675">
    <property type="entry name" value="OAF3"/>
</dbReference>
<keyword evidence="9" id="KW-1185">Reference proteome</keyword>
<name>A0A9Q8PMT0_PASFU</name>
<feature type="compositionally biased region" description="Polar residues" evidence="6">
    <location>
        <begin position="350"/>
        <end position="362"/>
    </location>
</feature>
<dbReference type="InterPro" id="IPR001138">
    <property type="entry name" value="Zn2Cys6_DnaBD"/>
</dbReference>
<dbReference type="Gene3D" id="4.10.240.10">
    <property type="entry name" value="Zn(2)-C6 fungal-type DNA-binding domain"/>
    <property type="match status" value="1"/>
</dbReference>
<dbReference type="Proteomes" id="UP000756132">
    <property type="component" value="Chromosome 13"/>
</dbReference>
<dbReference type="PANTHER" id="PTHR31069">
    <property type="entry name" value="OLEATE-ACTIVATED TRANSCRIPTION FACTOR 1-RELATED"/>
    <property type="match status" value="1"/>
</dbReference>
<evidence type="ECO:0000313" key="8">
    <source>
        <dbReference type="EMBL" id="UJO25267.1"/>
    </source>
</evidence>
<evidence type="ECO:0000313" key="9">
    <source>
        <dbReference type="Proteomes" id="UP000756132"/>
    </source>
</evidence>
<feature type="compositionally biased region" description="Low complexity" evidence="6">
    <location>
        <begin position="77"/>
        <end position="90"/>
    </location>
</feature>
<dbReference type="Pfam" id="PF00172">
    <property type="entry name" value="Zn_clus"/>
    <property type="match status" value="1"/>
</dbReference>
<accession>A0A9Q8PMT0</accession>